<protein>
    <submittedName>
        <fullName evidence="1">Uncharacterized protein</fullName>
    </submittedName>
</protein>
<accession>A0ABU1GZP0</accession>
<name>A0ABU1GZP0_9GAMM</name>
<keyword evidence="2" id="KW-1185">Reference proteome</keyword>
<dbReference type="EMBL" id="JARWAO010000007">
    <property type="protein sequence ID" value="MDR5896972.1"/>
    <property type="molecule type" value="Genomic_DNA"/>
</dbReference>
<evidence type="ECO:0000313" key="1">
    <source>
        <dbReference type="EMBL" id="MDR5896972.1"/>
    </source>
</evidence>
<dbReference type="Pfam" id="PF20242">
    <property type="entry name" value="Emfourin"/>
    <property type="match status" value="1"/>
</dbReference>
<reference evidence="1 2" key="1">
    <citation type="submission" date="2023-04" db="EMBL/GenBank/DDBJ databases">
        <title>A long-awaited taxogenomic arrangement of the family Halomonadaceae.</title>
        <authorList>
            <person name="De La Haba R."/>
            <person name="Chuvochina M."/>
            <person name="Wittouck S."/>
            <person name="Arahal D.R."/>
            <person name="Sanchez-Porro C."/>
            <person name="Hugenholtz P."/>
            <person name="Ventosa A."/>
        </authorList>
    </citation>
    <scope>NUCLEOTIDE SEQUENCE [LARGE SCALE GENOMIC DNA]</scope>
    <source>
        <strain evidence="1 2">DSM 22428</strain>
    </source>
</reference>
<organism evidence="1 2">
    <name type="scientific">Larsenimonas suaedae</name>
    <dbReference type="NCBI Taxonomy" id="1851019"/>
    <lineage>
        <taxon>Bacteria</taxon>
        <taxon>Pseudomonadati</taxon>
        <taxon>Pseudomonadota</taxon>
        <taxon>Gammaproteobacteria</taxon>
        <taxon>Oceanospirillales</taxon>
        <taxon>Halomonadaceae</taxon>
        <taxon>Larsenimonas</taxon>
    </lineage>
</organism>
<evidence type="ECO:0000313" key="2">
    <source>
        <dbReference type="Proteomes" id="UP001269375"/>
    </source>
</evidence>
<dbReference type="InterPro" id="IPR049457">
    <property type="entry name" value="Emfourin"/>
</dbReference>
<gene>
    <name evidence="1" type="ORF">QC825_12920</name>
</gene>
<proteinExistence type="predicted"/>
<comment type="caution">
    <text evidence="1">The sequence shown here is derived from an EMBL/GenBank/DDBJ whole genome shotgun (WGS) entry which is preliminary data.</text>
</comment>
<dbReference type="Proteomes" id="UP001269375">
    <property type="component" value="Unassembled WGS sequence"/>
</dbReference>
<dbReference type="RefSeq" id="WP_251593828.1">
    <property type="nucleotide sequence ID" value="NZ_JAMLJI010000003.1"/>
</dbReference>
<sequence length="111" mass="12552">MTRFEDLSRFTRVCITREGGLVAAPGLMRPRTFDVVECSLDEQNALCHWLNEGERIGRQASPGRGDQRYFRICLYKDRDGEASPDEELNVPEDAAPAGVKALWEEGRIEPL</sequence>